<dbReference type="PROSITE" id="PS50943">
    <property type="entry name" value="HTH_CROC1"/>
    <property type="match status" value="1"/>
</dbReference>
<comment type="caution">
    <text evidence="3">The sequence shown here is derived from an EMBL/GenBank/DDBJ whole genome shotgun (WGS) entry which is preliminary data.</text>
</comment>
<dbReference type="Pfam" id="PF13560">
    <property type="entry name" value="HTH_31"/>
    <property type="match status" value="1"/>
</dbReference>
<dbReference type="AlphaFoldDB" id="A0A0F9FH32"/>
<evidence type="ECO:0000259" key="2">
    <source>
        <dbReference type="PROSITE" id="PS50943"/>
    </source>
</evidence>
<accession>A0A0F9FH32</accession>
<gene>
    <name evidence="3" type="ORF">LCGC14_1951920</name>
</gene>
<feature type="domain" description="HTH cro/C1-type" evidence="2">
    <location>
        <begin position="4"/>
        <end position="57"/>
    </location>
</feature>
<evidence type="ECO:0000313" key="3">
    <source>
        <dbReference type="EMBL" id="KKL85719.1"/>
    </source>
</evidence>
<reference evidence="3" key="1">
    <citation type="journal article" date="2015" name="Nature">
        <title>Complex archaea that bridge the gap between prokaryotes and eukaryotes.</title>
        <authorList>
            <person name="Spang A."/>
            <person name="Saw J.H."/>
            <person name="Jorgensen S.L."/>
            <person name="Zaremba-Niedzwiedzka K."/>
            <person name="Martijn J."/>
            <person name="Lind A.E."/>
            <person name="van Eijk R."/>
            <person name="Schleper C."/>
            <person name="Guy L."/>
            <person name="Ettema T.J."/>
        </authorList>
    </citation>
    <scope>NUCLEOTIDE SEQUENCE</scope>
</reference>
<organism evidence="3">
    <name type="scientific">marine sediment metagenome</name>
    <dbReference type="NCBI Taxonomy" id="412755"/>
    <lineage>
        <taxon>unclassified sequences</taxon>
        <taxon>metagenomes</taxon>
        <taxon>ecological metagenomes</taxon>
    </lineage>
</organism>
<dbReference type="GO" id="GO:0003677">
    <property type="term" value="F:DNA binding"/>
    <property type="evidence" value="ECO:0007669"/>
    <property type="project" value="InterPro"/>
</dbReference>
<dbReference type="CDD" id="cd00093">
    <property type="entry name" value="HTH_XRE"/>
    <property type="match status" value="1"/>
</dbReference>
<name>A0A0F9FH32_9ZZZZ</name>
<dbReference type="Gene3D" id="1.10.260.40">
    <property type="entry name" value="lambda repressor-like DNA-binding domains"/>
    <property type="match status" value="1"/>
</dbReference>
<protein>
    <recommendedName>
        <fullName evidence="2">HTH cro/C1-type domain-containing protein</fullName>
    </recommendedName>
</protein>
<dbReference type="InterPro" id="IPR001387">
    <property type="entry name" value="Cro/C1-type_HTH"/>
</dbReference>
<feature type="region of interest" description="Disordered" evidence="1">
    <location>
        <begin position="93"/>
        <end position="115"/>
    </location>
</feature>
<evidence type="ECO:0000256" key="1">
    <source>
        <dbReference type="SAM" id="MobiDB-lite"/>
    </source>
</evidence>
<sequence length="115" mass="12806">MLRLREIRKGRGLTLWQAAELVERVASTVSRHERGEGVNLVDLQMWCDAYGLTMAELLTGPHLLTAREKEVVYGLRRLNRSQMNAILTTMAAMAGGDRDGNGSDDEPDPDDKPPE</sequence>
<proteinExistence type="predicted"/>
<dbReference type="SUPFAM" id="SSF47413">
    <property type="entry name" value="lambda repressor-like DNA-binding domains"/>
    <property type="match status" value="1"/>
</dbReference>
<dbReference type="InterPro" id="IPR010982">
    <property type="entry name" value="Lambda_DNA-bd_dom_sf"/>
</dbReference>
<dbReference type="EMBL" id="LAZR01021329">
    <property type="protein sequence ID" value="KKL85719.1"/>
    <property type="molecule type" value="Genomic_DNA"/>
</dbReference>